<evidence type="ECO:0000259" key="1">
    <source>
        <dbReference type="Pfam" id="PF01368"/>
    </source>
</evidence>
<dbReference type="Pfam" id="PF02272">
    <property type="entry name" value="DHHA1"/>
    <property type="match status" value="1"/>
</dbReference>
<dbReference type="Proteomes" id="UP000567067">
    <property type="component" value="Unassembled WGS sequence"/>
</dbReference>
<feature type="domain" description="DDH" evidence="1">
    <location>
        <begin position="33"/>
        <end position="174"/>
    </location>
</feature>
<keyword evidence="4" id="KW-1185">Reference proteome</keyword>
<comment type="caution">
    <text evidence="3">The sequence shown here is derived from an EMBL/GenBank/DDBJ whole genome shotgun (WGS) entry which is preliminary data.</text>
</comment>
<dbReference type="Gene3D" id="3.10.310.30">
    <property type="match status" value="1"/>
</dbReference>
<dbReference type="GO" id="GO:0008441">
    <property type="term" value="F:3'(2'),5'-bisphosphate nucleotidase activity"/>
    <property type="evidence" value="ECO:0007669"/>
    <property type="project" value="UniProtKB-EC"/>
</dbReference>
<evidence type="ECO:0000259" key="2">
    <source>
        <dbReference type="Pfam" id="PF02272"/>
    </source>
</evidence>
<evidence type="ECO:0000313" key="3">
    <source>
        <dbReference type="EMBL" id="MBA9086085.1"/>
    </source>
</evidence>
<dbReference type="InterPro" id="IPR003156">
    <property type="entry name" value="DHHA1_dom"/>
</dbReference>
<keyword evidence="3" id="KW-0378">Hydrolase</keyword>
<dbReference type="InterPro" id="IPR001667">
    <property type="entry name" value="DDH_dom"/>
</dbReference>
<gene>
    <name evidence="3" type="ORF">FHR92_002558</name>
</gene>
<dbReference type="InterPro" id="IPR038763">
    <property type="entry name" value="DHH_sf"/>
</dbReference>
<dbReference type="Gene3D" id="3.90.1640.10">
    <property type="entry name" value="inorganic pyrophosphatase (n-terminal core)"/>
    <property type="match status" value="1"/>
</dbReference>
<organism evidence="3 4">
    <name type="scientific">Fontibacillus solani</name>
    <dbReference type="NCBI Taxonomy" id="1572857"/>
    <lineage>
        <taxon>Bacteria</taxon>
        <taxon>Bacillati</taxon>
        <taxon>Bacillota</taxon>
        <taxon>Bacilli</taxon>
        <taxon>Bacillales</taxon>
        <taxon>Paenibacillaceae</taxon>
        <taxon>Fontibacillus</taxon>
    </lineage>
</organism>
<proteinExistence type="predicted"/>
<accession>A0A7W3STQ0</accession>
<evidence type="ECO:0000313" key="4">
    <source>
        <dbReference type="Proteomes" id="UP000567067"/>
    </source>
</evidence>
<feature type="domain" description="DHHA1" evidence="2">
    <location>
        <begin position="256"/>
        <end position="332"/>
    </location>
</feature>
<dbReference type="EC" id="3.1.3.7" evidence="3"/>
<dbReference type="SUPFAM" id="SSF64182">
    <property type="entry name" value="DHH phosphoesterases"/>
    <property type="match status" value="1"/>
</dbReference>
<dbReference type="PANTHER" id="PTHR47618">
    <property type="entry name" value="BIFUNCTIONAL OLIGORIBONUCLEASE AND PAP PHOSPHATASE NRNA"/>
    <property type="match status" value="1"/>
</dbReference>
<protein>
    <submittedName>
        <fullName evidence="3">Phosphoesterase RecJ-like protein</fullName>
        <ecNumber evidence="3">3.1.13.3</ecNumber>
        <ecNumber evidence="3">3.1.3.7</ecNumber>
    </submittedName>
</protein>
<dbReference type="AlphaFoldDB" id="A0A7W3STQ0"/>
<reference evidence="3 4" key="1">
    <citation type="submission" date="2020-08" db="EMBL/GenBank/DDBJ databases">
        <title>Genomic Encyclopedia of Type Strains, Phase III (KMG-III): the genomes of soil and plant-associated and newly described type strains.</title>
        <authorList>
            <person name="Whitman W."/>
        </authorList>
    </citation>
    <scope>NUCLEOTIDE SEQUENCE [LARGE SCALE GENOMIC DNA]</scope>
    <source>
        <strain evidence="3 4">CECT 8693</strain>
    </source>
</reference>
<dbReference type="PANTHER" id="PTHR47618:SF1">
    <property type="entry name" value="BIFUNCTIONAL OLIGORIBONUCLEASE AND PAP PHOSPHATASE NRNA"/>
    <property type="match status" value="1"/>
</dbReference>
<dbReference type="Pfam" id="PF01368">
    <property type="entry name" value="DHH"/>
    <property type="match status" value="1"/>
</dbReference>
<dbReference type="InterPro" id="IPR051319">
    <property type="entry name" value="Oligoribo/pAp-PDE_c-di-AMP_PDE"/>
</dbReference>
<sequence>MKKKNENLKETAMQTNEQEFRQIEQFLTERDDFLVVSHVQPDGDAVSSTLAVGWLLSCLGKNYMMVNEGPIPRRMSYLWHSEQIVDLSETPLQSKYKNVICVDCADFKRVGKSHLIFTDDAQIVNIDHHPTNDAYGAINLIVSNAAATVEILFDLIQFMNKPLDHDVATALYTGLLTDTGGFRYSSTSPKVMAIASRLLEYGVDGPGLSEKLLEQMTLPQLRLLTKALNGLQISEDGKISWVTVDDEDMRLTGAIHEDLEGIVNYPRNIQGVEVGLLFKVINENAVKVSLRSAGKVDVARVAQSFGGGGHIRAAGARIEGTLDEIVLRVLEQVKAQL</sequence>
<name>A0A7W3STQ0_9BACL</name>
<dbReference type="GO" id="GO:0003676">
    <property type="term" value="F:nucleic acid binding"/>
    <property type="evidence" value="ECO:0007669"/>
    <property type="project" value="InterPro"/>
</dbReference>
<dbReference type="EC" id="3.1.13.3" evidence="3"/>
<dbReference type="EMBL" id="JACJIP010000015">
    <property type="protein sequence ID" value="MBA9086085.1"/>
    <property type="molecule type" value="Genomic_DNA"/>
</dbReference>